<protein>
    <submittedName>
        <fullName evidence="2">Uncharacterized protein</fullName>
    </submittedName>
</protein>
<feature type="region of interest" description="Disordered" evidence="1">
    <location>
        <begin position="41"/>
        <end position="66"/>
    </location>
</feature>
<evidence type="ECO:0000313" key="2">
    <source>
        <dbReference type="EMBL" id="KIN94096.1"/>
    </source>
</evidence>
<proteinExistence type="predicted"/>
<keyword evidence="3" id="KW-1185">Reference proteome</keyword>
<evidence type="ECO:0000256" key="1">
    <source>
        <dbReference type="SAM" id="MobiDB-lite"/>
    </source>
</evidence>
<gene>
    <name evidence="2" type="ORF">M404DRAFT_1008596</name>
</gene>
<feature type="region of interest" description="Disordered" evidence="1">
    <location>
        <begin position="1"/>
        <end position="25"/>
    </location>
</feature>
<dbReference type="EMBL" id="KN832114">
    <property type="protein sequence ID" value="KIN94096.1"/>
    <property type="molecule type" value="Genomic_DNA"/>
</dbReference>
<dbReference type="HOGENOM" id="CLU_2832204_0_0_1"/>
<dbReference type="Proteomes" id="UP000054217">
    <property type="component" value="Unassembled WGS sequence"/>
</dbReference>
<dbReference type="AlphaFoldDB" id="A0A0C3J8R5"/>
<feature type="compositionally biased region" description="Basic residues" evidence="1">
    <location>
        <begin position="54"/>
        <end position="66"/>
    </location>
</feature>
<evidence type="ECO:0000313" key="3">
    <source>
        <dbReference type="Proteomes" id="UP000054217"/>
    </source>
</evidence>
<organism evidence="2 3">
    <name type="scientific">Pisolithus tinctorius Marx 270</name>
    <dbReference type="NCBI Taxonomy" id="870435"/>
    <lineage>
        <taxon>Eukaryota</taxon>
        <taxon>Fungi</taxon>
        <taxon>Dikarya</taxon>
        <taxon>Basidiomycota</taxon>
        <taxon>Agaricomycotina</taxon>
        <taxon>Agaricomycetes</taxon>
        <taxon>Agaricomycetidae</taxon>
        <taxon>Boletales</taxon>
        <taxon>Sclerodermatineae</taxon>
        <taxon>Pisolithaceae</taxon>
        <taxon>Pisolithus</taxon>
    </lineage>
</organism>
<feature type="compositionally biased region" description="Acidic residues" evidence="1">
    <location>
        <begin position="1"/>
        <end position="19"/>
    </location>
</feature>
<reference evidence="3" key="2">
    <citation type="submission" date="2015-01" db="EMBL/GenBank/DDBJ databases">
        <title>Evolutionary Origins and Diversification of the Mycorrhizal Mutualists.</title>
        <authorList>
            <consortium name="DOE Joint Genome Institute"/>
            <consortium name="Mycorrhizal Genomics Consortium"/>
            <person name="Kohler A."/>
            <person name="Kuo A."/>
            <person name="Nagy L.G."/>
            <person name="Floudas D."/>
            <person name="Copeland A."/>
            <person name="Barry K.W."/>
            <person name="Cichocki N."/>
            <person name="Veneault-Fourrey C."/>
            <person name="LaButti K."/>
            <person name="Lindquist E.A."/>
            <person name="Lipzen A."/>
            <person name="Lundell T."/>
            <person name="Morin E."/>
            <person name="Murat C."/>
            <person name="Riley R."/>
            <person name="Ohm R."/>
            <person name="Sun H."/>
            <person name="Tunlid A."/>
            <person name="Henrissat B."/>
            <person name="Grigoriev I.V."/>
            <person name="Hibbett D.S."/>
            <person name="Martin F."/>
        </authorList>
    </citation>
    <scope>NUCLEOTIDE SEQUENCE [LARGE SCALE GENOMIC DNA]</scope>
    <source>
        <strain evidence="3">Marx 270</strain>
    </source>
</reference>
<sequence length="66" mass="7445">MGGTEEEGEKSNIGDDESDKENGGIQCEIVARWTLRSLQPQILMPKKQSQGRFSHTKPRKRRGCTN</sequence>
<name>A0A0C3J8R5_PISTI</name>
<reference evidence="2 3" key="1">
    <citation type="submission" date="2014-04" db="EMBL/GenBank/DDBJ databases">
        <authorList>
            <consortium name="DOE Joint Genome Institute"/>
            <person name="Kuo A."/>
            <person name="Kohler A."/>
            <person name="Costa M.D."/>
            <person name="Nagy L.G."/>
            <person name="Floudas D."/>
            <person name="Copeland A."/>
            <person name="Barry K.W."/>
            <person name="Cichocki N."/>
            <person name="Veneault-Fourrey C."/>
            <person name="LaButti K."/>
            <person name="Lindquist E.A."/>
            <person name="Lipzen A."/>
            <person name="Lundell T."/>
            <person name="Morin E."/>
            <person name="Murat C."/>
            <person name="Sun H."/>
            <person name="Tunlid A."/>
            <person name="Henrissat B."/>
            <person name="Grigoriev I.V."/>
            <person name="Hibbett D.S."/>
            <person name="Martin F."/>
            <person name="Nordberg H.P."/>
            <person name="Cantor M.N."/>
            <person name="Hua S.X."/>
        </authorList>
    </citation>
    <scope>NUCLEOTIDE SEQUENCE [LARGE SCALE GENOMIC DNA]</scope>
    <source>
        <strain evidence="2 3">Marx 270</strain>
    </source>
</reference>
<dbReference type="InParanoid" id="A0A0C3J8R5"/>
<accession>A0A0C3J8R5</accession>